<evidence type="ECO:0000313" key="7">
    <source>
        <dbReference type="Proteomes" id="UP000672657"/>
    </source>
</evidence>
<evidence type="ECO:0000259" key="5">
    <source>
        <dbReference type="Pfam" id="PF16998"/>
    </source>
</evidence>
<dbReference type="Pfam" id="PF13488">
    <property type="entry name" value="Gly-zipper_Omp"/>
    <property type="match status" value="1"/>
</dbReference>
<name>A0ABM8TLQ0_9BURK</name>
<protein>
    <recommendedName>
        <fullName evidence="8">Surface antigen</fullName>
    </recommendedName>
</protein>
<comment type="caution">
    <text evidence="6">The sequence shown here is derived from an EMBL/GenBank/DDBJ whole genome shotgun (WGS) entry which is preliminary data.</text>
</comment>
<evidence type="ECO:0000256" key="3">
    <source>
        <dbReference type="SAM" id="SignalP"/>
    </source>
</evidence>
<feature type="transmembrane region" description="Helical" evidence="2">
    <location>
        <begin position="58"/>
        <end position="78"/>
    </location>
</feature>
<keyword evidence="2" id="KW-1133">Transmembrane helix</keyword>
<organism evidence="6 7">
    <name type="scientific">Cupriavidus numazuensis</name>
    <dbReference type="NCBI Taxonomy" id="221992"/>
    <lineage>
        <taxon>Bacteria</taxon>
        <taxon>Pseudomonadati</taxon>
        <taxon>Pseudomonadota</taxon>
        <taxon>Betaproteobacteria</taxon>
        <taxon>Burkholderiales</taxon>
        <taxon>Burkholderiaceae</taxon>
        <taxon>Cupriavidus</taxon>
    </lineage>
</organism>
<reference evidence="6 7" key="1">
    <citation type="submission" date="2021-03" db="EMBL/GenBank/DDBJ databases">
        <authorList>
            <person name="Peeters C."/>
        </authorList>
    </citation>
    <scope>NUCLEOTIDE SEQUENCE [LARGE SCALE GENOMIC DNA]</scope>
    <source>
        <strain evidence="6 7">LMG 26411</strain>
    </source>
</reference>
<gene>
    <name evidence="6" type="ORF">LMG26411_04502</name>
</gene>
<feature type="chain" id="PRO_5047040717" description="Surface antigen" evidence="3">
    <location>
        <begin position="22"/>
        <end position="166"/>
    </location>
</feature>
<dbReference type="RefSeq" id="WP_211955482.1">
    <property type="nucleotide sequence ID" value="NZ_CAJPVI010000029.1"/>
</dbReference>
<evidence type="ECO:0000256" key="2">
    <source>
        <dbReference type="SAM" id="Phobius"/>
    </source>
</evidence>
<proteinExistence type="predicted"/>
<dbReference type="PROSITE" id="PS51257">
    <property type="entry name" value="PROKAR_LIPOPROTEIN"/>
    <property type="match status" value="1"/>
</dbReference>
<dbReference type="EMBL" id="CAJPVI010000029">
    <property type="protein sequence ID" value="CAG2153900.1"/>
    <property type="molecule type" value="Genomic_DNA"/>
</dbReference>
<feature type="signal peptide" evidence="3">
    <location>
        <begin position="1"/>
        <end position="21"/>
    </location>
</feature>
<evidence type="ECO:0000259" key="4">
    <source>
        <dbReference type="Pfam" id="PF13488"/>
    </source>
</evidence>
<evidence type="ECO:0008006" key="8">
    <source>
        <dbReference type="Google" id="ProtNLM"/>
    </source>
</evidence>
<keyword evidence="2" id="KW-0812">Transmembrane</keyword>
<dbReference type="InterPro" id="IPR032635">
    <property type="entry name" value="Anti_2"/>
</dbReference>
<accession>A0ABM8TLQ0</accession>
<feature type="domain" description="Surface antigen" evidence="5">
    <location>
        <begin position="84"/>
        <end position="164"/>
    </location>
</feature>
<feature type="region of interest" description="Disordered" evidence="1">
    <location>
        <begin position="95"/>
        <end position="130"/>
    </location>
</feature>
<dbReference type="Pfam" id="PF16998">
    <property type="entry name" value="17kDa_Anti_2"/>
    <property type="match status" value="1"/>
</dbReference>
<feature type="domain" description="Glycine zipper" evidence="4">
    <location>
        <begin position="38"/>
        <end position="81"/>
    </location>
</feature>
<keyword evidence="2" id="KW-0472">Membrane</keyword>
<evidence type="ECO:0000256" key="1">
    <source>
        <dbReference type="SAM" id="MobiDB-lite"/>
    </source>
</evidence>
<evidence type="ECO:0000313" key="6">
    <source>
        <dbReference type="EMBL" id="CAG2153900.1"/>
    </source>
</evidence>
<dbReference type="Proteomes" id="UP000672657">
    <property type="component" value="Unassembled WGS sequence"/>
</dbReference>
<keyword evidence="7" id="KW-1185">Reference proteome</keyword>
<dbReference type="InterPro" id="IPR039567">
    <property type="entry name" value="Gly-zipper"/>
</dbReference>
<sequence length="166" mass="16809">MKAWTSSIACLSVAGALVAGCAQDGSMSMGGMDKTTSGALIGAGTGALVGGVAGKGNAGAIVVGGLAGALLGGIIGKVMDDRDRAAREAALKQALQTSENNKPHAWHNAKTGNSGSIKPLSGYSKSPSAKTCRDFTETYVKEGKSYEQTSRACRNANGEWELASQK</sequence>
<keyword evidence="3" id="KW-0732">Signal</keyword>